<dbReference type="EMBL" id="CP059567">
    <property type="protein sequence ID" value="QMT41267.1"/>
    <property type="molecule type" value="Genomic_DNA"/>
</dbReference>
<protein>
    <submittedName>
        <fullName evidence="1">Uncharacterized protein</fullName>
    </submittedName>
</protein>
<sequence length="77" mass="8915">MDHAGNRRWQRMAKFGLGECAAEPFAGKYRPPNSECKTGRFEEIEAEQTKRRQAKLDEFAGQAKQMVERLKNELLDD</sequence>
<dbReference type="RefSeq" id="WP_182122810.1">
    <property type="nucleotide sequence ID" value="NZ_CP059567.1"/>
</dbReference>
<dbReference type="AlphaFoldDB" id="A0A7D7SJ75"/>
<name>A0A7D7SJ75_9NEIS</name>
<evidence type="ECO:0000313" key="1">
    <source>
        <dbReference type="EMBL" id="QMT41267.1"/>
    </source>
</evidence>
<organism evidence="1 2">
    <name type="scientific">Neisseria shayeganii</name>
    <dbReference type="NCBI Taxonomy" id="607712"/>
    <lineage>
        <taxon>Bacteria</taxon>
        <taxon>Pseudomonadati</taxon>
        <taxon>Pseudomonadota</taxon>
        <taxon>Betaproteobacteria</taxon>
        <taxon>Neisseriales</taxon>
        <taxon>Neisseriaceae</taxon>
        <taxon>Neisseria</taxon>
    </lineage>
</organism>
<accession>A0A7D7SJ75</accession>
<gene>
    <name evidence="1" type="ORF">H3L94_04365</name>
</gene>
<dbReference type="KEGG" id="nsg:H3L94_04365"/>
<proteinExistence type="predicted"/>
<evidence type="ECO:0000313" key="2">
    <source>
        <dbReference type="Proteomes" id="UP000514752"/>
    </source>
</evidence>
<dbReference type="Proteomes" id="UP000514752">
    <property type="component" value="Chromosome"/>
</dbReference>
<reference evidence="1 2" key="1">
    <citation type="submission" date="2020-07" db="EMBL/GenBank/DDBJ databases">
        <title>Genomic diversity of species in the Neisseriaceae family.</title>
        <authorList>
            <person name="Vincent A.T."/>
            <person name="Bernet E."/>
            <person name="Veyrier F.J."/>
        </authorList>
    </citation>
    <scope>NUCLEOTIDE SEQUENCE [LARGE SCALE GENOMIC DNA]</scope>
    <source>
        <strain evidence="1 2">DSM 22244</strain>
    </source>
</reference>